<evidence type="ECO:0000256" key="2">
    <source>
        <dbReference type="ARBA" id="ARBA00006042"/>
    </source>
</evidence>
<gene>
    <name evidence="8" type="primary">Rpgrip1l</name>
    <name evidence="8" type="ORF">CEXT_474321</name>
</gene>
<dbReference type="InterPro" id="IPR035892">
    <property type="entry name" value="C2_domain_sf"/>
</dbReference>
<evidence type="ECO:0000256" key="5">
    <source>
        <dbReference type="ARBA" id="ARBA00023273"/>
    </source>
</evidence>
<evidence type="ECO:0000313" key="8">
    <source>
        <dbReference type="EMBL" id="GIY01746.1"/>
    </source>
</evidence>
<comment type="subcellular location">
    <subcellularLocation>
        <location evidence="1">Cell projection</location>
        <location evidence="1">Cilium</location>
    </subcellularLocation>
</comment>
<feature type="domain" description="RPGR-interacting protein 1 first C2" evidence="7">
    <location>
        <begin position="96"/>
        <end position="138"/>
    </location>
</feature>
<dbReference type="GO" id="GO:1905515">
    <property type="term" value="P:non-motile cilium assembly"/>
    <property type="evidence" value="ECO:0007669"/>
    <property type="project" value="TreeGrafter"/>
</dbReference>
<evidence type="ECO:0000256" key="3">
    <source>
        <dbReference type="ARBA" id="ARBA00023054"/>
    </source>
</evidence>
<dbReference type="InterPro" id="IPR031139">
    <property type="entry name" value="RPGRIP1_fam"/>
</dbReference>
<protein>
    <submittedName>
        <fullName evidence="8">Protein fantom</fullName>
    </submittedName>
</protein>
<dbReference type="EMBL" id="BPLR01005365">
    <property type="protein sequence ID" value="GIY01746.1"/>
    <property type="molecule type" value="Genomic_DNA"/>
</dbReference>
<keyword evidence="3 6" id="KW-0175">Coiled coil</keyword>
<comment type="similarity">
    <text evidence="2">Belongs to the RPGRIP1 family.</text>
</comment>
<keyword evidence="9" id="KW-1185">Reference proteome</keyword>
<dbReference type="AlphaFoldDB" id="A0AAV4PZL3"/>
<dbReference type="GO" id="GO:0035869">
    <property type="term" value="C:ciliary transition zone"/>
    <property type="evidence" value="ECO:0007669"/>
    <property type="project" value="TreeGrafter"/>
</dbReference>
<dbReference type="PANTHER" id="PTHR14240">
    <property type="entry name" value="RETINITIS PIGMENTOSA GTPASE REGULATOR-INTERACTING PROTEIN"/>
    <property type="match status" value="1"/>
</dbReference>
<keyword evidence="4" id="KW-0969">Cilium</keyword>
<dbReference type="PANTHER" id="PTHR14240:SF1">
    <property type="entry name" value="PROTEIN FANTOM-RELATED"/>
    <property type="match status" value="1"/>
</dbReference>
<evidence type="ECO:0000256" key="6">
    <source>
        <dbReference type="SAM" id="Coils"/>
    </source>
</evidence>
<organism evidence="8 9">
    <name type="scientific">Caerostris extrusa</name>
    <name type="common">Bark spider</name>
    <name type="synonym">Caerostris bankana</name>
    <dbReference type="NCBI Taxonomy" id="172846"/>
    <lineage>
        <taxon>Eukaryota</taxon>
        <taxon>Metazoa</taxon>
        <taxon>Ecdysozoa</taxon>
        <taxon>Arthropoda</taxon>
        <taxon>Chelicerata</taxon>
        <taxon>Arachnida</taxon>
        <taxon>Araneae</taxon>
        <taxon>Araneomorphae</taxon>
        <taxon>Entelegynae</taxon>
        <taxon>Araneoidea</taxon>
        <taxon>Araneidae</taxon>
        <taxon>Caerostris</taxon>
    </lineage>
</organism>
<dbReference type="SUPFAM" id="SSF49562">
    <property type="entry name" value="C2 domain (Calcium/lipid-binding domain, CaLB)"/>
    <property type="match status" value="2"/>
</dbReference>
<feature type="non-terminal residue" evidence="8">
    <location>
        <position position="1"/>
    </location>
</feature>
<dbReference type="Proteomes" id="UP001054945">
    <property type="component" value="Unassembled WGS sequence"/>
</dbReference>
<evidence type="ECO:0000256" key="4">
    <source>
        <dbReference type="ARBA" id="ARBA00023069"/>
    </source>
</evidence>
<reference evidence="8 9" key="1">
    <citation type="submission" date="2021-06" db="EMBL/GenBank/DDBJ databases">
        <title>Caerostris extrusa draft genome.</title>
        <authorList>
            <person name="Kono N."/>
            <person name="Arakawa K."/>
        </authorList>
    </citation>
    <scope>NUCLEOTIDE SEQUENCE [LARGE SCALE GENOMIC DNA]</scope>
</reference>
<evidence type="ECO:0000259" key="7">
    <source>
        <dbReference type="Pfam" id="PF11618"/>
    </source>
</evidence>
<evidence type="ECO:0000256" key="1">
    <source>
        <dbReference type="ARBA" id="ARBA00004138"/>
    </source>
</evidence>
<comment type="caution">
    <text evidence="8">The sequence shown here is derived from an EMBL/GenBank/DDBJ whole genome shotgun (WGS) entry which is preliminary data.</text>
</comment>
<dbReference type="GO" id="GO:0005856">
    <property type="term" value="C:cytoskeleton"/>
    <property type="evidence" value="ECO:0007669"/>
    <property type="project" value="UniProtKB-ARBA"/>
</dbReference>
<dbReference type="Pfam" id="PF11618">
    <property type="entry name" value="C2-C2_1"/>
    <property type="match status" value="1"/>
</dbReference>
<dbReference type="Gene3D" id="2.60.40.150">
    <property type="entry name" value="C2 domain"/>
    <property type="match status" value="2"/>
</dbReference>
<dbReference type="CDD" id="cd00030">
    <property type="entry name" value="C2"/>
    <property type="match status" value="1"/>
</dbReference>
<dbReference type="InterPro" id="IPR021656">
    <property type="entry name" value="C2-C2_1"/>
</dbReference>
<keyword evidence="5" id="KW-0966">Cell projection</keyword>
<accession>A0AAV4PZL3</accession>
<name>A0AAV4PZL3_CAEEX</name>
<feature type="coiled-coil region" evidence="6">
    <location>
        <begin position="27"/>
        <end position="72"/>
    </location>
</feature>
<sequence length="249" mass="28538">CAETEHLETLHRLDNVKEMLTTQGNINKVGQEEMKSLTEKLEEQQKEHLSQLQEYSHLLDLRAARIQKLENQLNDIAYGTSTMPSSMSDLVTTINSVVSALKPHFNFTSQYVVEIDDYFLCYLHGNVITLELHESLGKIHGKQKLIGTGKRKDVDFGTIEYWTHQKDVQPTTFSVYKFYELPDQDTTIVPASNNPEFSAHHIFSVFIDPAFEKYIMTENLYIYVFDDNDPDISAHIGRASIPLQPLAQK</sequence>
<evidence type="ECO:0000313" key="9">
    <source>
        <dbReference type="Proteomes" id="UP001054945"/>
    </source>
</evidence>
<proteinExistence type="inferred from homology"/>